<reference evidence="2 3" key="1">
    <citation type="journal article" date="2024" name="Front Chem Biol">
        <title>Unveiling the potential of Daldinia eschscholtzii MFLUCC 19-0629 through bioactivity and bioinformatics studies for enhanced sustainable agriculture production.</title>
        <authorList>
            <person name="Brooks S."/>
            <person name="Weaver J.A."/>
            <person name="Klomchit A."/>
            <person name="Alharthi S.A."/>
            <person name="Onlamun T."/>
            <person name="Nurani R."/>
            <person name="Vong T.K."/>
            <person name="Alberti F."/>
            <person name="Greco C."/>
        </authorList>
    </citation>
    <scope>NUCLEOTIDE SEQUENCE [LARGE SCALE GENOMIC DNA]</scope>
    <source>
        <strain evidence="2">MFLUCC 19-0629</strain>
    </source>
</reference>
<dbReference type="InterPro" id="IPR024388">
    <property type="entry name" value="Ribosomal_mL58"/>
</dbReference>
<sequence>METRPLLQPLLRSISAPTSTPTSTRAAAAVTVACIPRRHQSSTSRTKRALKVAPHPSFFPTSAGSESSSTQVIYNPPSSAPSVYHTPFKFLPPSDPRRKANLAQLLRSSADLASSSASKSSSLPPELKDRERKYNVTQEQVEEMRMLRASDPERWSVLRLAEKYGCAPYFILMCCRAPTDHRDRERARLEAVKARWGAIRSAAREERKKRRDLLHKGML</sequence>
<dbReference type="GO" id="GO:0003735">
    <property type="term" value="F:structural constituent of ribosome"/>
    <property type="evidence" value="ECO:0007669"/>
    <property type="project" value="TreeGrafter"/>
</dbReference>
<dbReference type="GO" id="GO:0005762">
    <property type="term" value="C:mitochondrial large ribosomal subunit"/>
    <property type="evidence" value="ECO:0007669"/>
    <property type="project" value="TreeGrafter"/>
</dbReference>
<proteinExistence type="predicted"/>
<evidence type="ECO:0000256" key="1">
    <source>
        <dbReference type="SAM" id="MobiDB-lite"/>
    </source>
</evidence>
<dbReference type="Pfam" id="PF12824">
    <property type="entry name" value="MRP-L20"/>
    <property type="match status" value="1"/>
</dbReference>
<dbReference type="PANTHER" id="PTHR28266:SF1">
    <property type="entry name" value="LARGE RIBOSOMAL SUBUNIT PROTEIN ML58"/>
    <property type="match status" value="1"/>
</dbReference>
<feature type="region of interest" description="Disordered" evidence="1">
    <location>
        <begin position="113"/>
        <end position="133"/>
    </location>
</feature>
<name>A0AAX6MF77_9PEZI</name>
<comment type="caution">
    <text evidence="2">The sequence shown here is derived from an EMBL/GenBank/DDBJ whole genome shotgun (WGS) entry which is preliminary data.</text>
</comment>
<dbReference type="AlphaFoldDB" id="A0AAX6MF77"/>
<evidence type="ECO:0000313" key="3">
    <source>
        <dbReference type="Proteomes" id="UP001369815"/>
    </source>
</evidence>
<keyword evidence="3" id="KW-1185">Reference proteome</keyword>
<evidence type="ECO:0000313" key="2">
    <source>
        <dbReference type="EMBL" id="KAK6951106.1"/>
    </source>
</evidence>
<gene>
    <name evidence="2" type="ORF">Daesc_007636</name>
</gene>
<dbReference type="PANTHER" id="PTHR28266">
    <property type="entry name" value="54S RIBOSOMAL PROTEIN L20, MITOCHONDRIAL"/>
    <property type="match status" value="1"/>
</dbReference>
<dbReference type="EMBL" id="JBANMG010000007">
    <property type="protein sequence ID" value="KAK6951106.1"/>
    <property type="molecule type" value="Genomic_DNA"/>
</dbReference>
<feature type="compositionally biased region" description="Low complexity" evidence="1">
    <location>
        <begin position="113"/>
        <end position="123"/>
    </location>
</feature>
<dbReference type="Proteomes" id="UP001369815">
    <property type="component" value="Unassembled WGS sequence"/>
</dbReference>
<protein>
    <submittedName>
        <fullName evidence="2">Uncharacterized protein</fullName>
    </submittedName>
</protein>
<accession>A0AAX6MF77</accession>
<organism evidence="2 3">
    <name type="scientific">Daldinia eschscholtzii</name>
    <dbReference type="NCBI Taxonomy" id="292717"/>
    <lineage>
        <taxon>Eukaryota</taxon>
        <taxon>Fungi</taxon>
        <taxon>Dikarya</taxon>
        <taxon>Ascomycota</taxon>
        <taxon>Pezizomycotina</taxon>
        <taxon>Sordariomycetes</taxon>
        <taxon>Xylariomycetidae</taxon>
        <taxon>Xylariales</taxon>
        <taxon>Hypoxylaceae</taxon>
        <taxon>Daldinia</taxon>
    </lineage>
</organism>